<evidence type="ECO:0000256" key="1">
    <source>
        <dbReference type="ARBA" id="ARBA00023015"/>
    </source>
</evidence>
<keyword evidence="3" id="KW-0238">DNA-binding</keyword>
<evidence type="ECO:0000313" key="6">
    <source>
        <dbReference type="EMBL" id="BDR81054.1"/>
    </source>
</evidence>
<dbReference type="PRINTS" id="PR00046">
    <property type="entry name" value="SIGMA70FCT"/>
</dbReference>
<dbReference type="InterPro" id="IPR050239">
    <property type="entry name" value="Sigma-70_RNA_pol_init_factors"/>
</dbReference>
<dbReference type="PANTHER" id="PTHR30603">
    <property type="entry name" value="RNA POLYMERASE SIGMA FACTOR RPO"/>
    <property type="match status" value="1"/>
</dbReference>
<dbReference type="EMBL" id="AP026818">
    <property type="protein sequence ID" value="BDR81054.1"/>
    <property type="molecule type" value="Genomic_DNA"/>
</dbReference>
<dbReference type="Gene3D" id="1.10.1740.10">
    <property type="match status" value="1"/>
</dbReference>
<gene>
    <name evidence="6" type="ORF">K234311028_13000</name>
</gene>
<dbReference type="NCBIfam" id="TIGR02937">
    <property type="entry name" value="sigma70-ECF"/>
    <property type="match status" value="1"/>
</dbReference>
<dbReference type="InterPro" id="IPR014284">
    <property type="entry name" value="RNA_pol_sigma-70_dom"/>
</dbReference>
<dbReference type="InterPro" id="IPR013249">
    <property type="entry name" value="RNA_pol_sigma70_r4_t2"/>
</dbReference>
<evidence type="ECO:0000256" key="4">
    <source>
        <dbReference type="ARBA" id="ARBA00023163"/>
    </source>
</evidence>
<evidence type="ECO:0000313" key="7">
    <source>
        <dbReference type="Proteomes" id="UP001321763"/>
    </source>
</evidence>
<sequence length="174" mass="20506">MIKVEDHIGLVGSISNKIYKKCGEIYDYDDIFQNGCLGLLNAAKGFDESKGYKFSTYAYIHIAGYITNTMKKQRMGPRHGKYKAKYNPVSLNNYINEDENLEYIDILRYDENWNDIDLKIAIEKLPFKYKKLIKMKYFKKYKTKELMEVFGVSHTTINNYHRKALELLKKELLS</sequence>
<dbReference type="GO" id="GO:0016987">
    <property type="term" value="F:sigma factor activity"/>
    <property type="evidence" value="ECO:0007669"/>
    <property type="project" value="UniProtKB-KW"/>
</dbReference>
<keyword evidence="4" id="KW-0804">Transcription</keyword>
<dbReference type="SUPFAM" id="SSF88946">
    <property type="entry name" value="Sigma2 domain of RNA polymerase sigma factors"/>
    <property type="match status" value="1"/>
</dbReference>
<dbReference type="InterPro" id="IPR007627">
    <property type="entry name" value="RNA_pol_sigma70_r2"/>
</dbReference>
<dbReference type="AlphaFoldDB" id="A0ABC8EDE1"/>
<evidence type="ECO:0000259" key="5">
    <source>
        <dbReference type="PROSITE" id="PS00715"/>
    </source>
</evidence>
<dbReference type="Gene3D" id="1.20.140.160">
    <property type="match status" value="1"/>
</dbReference>
<dbReference type="PROSITE" id="PS00715">
    <property type="entry name" value="SIGMA70_1"/>
    <property type="match status" value="1"/>
</dbReference>
<evidence type="ECO:0000256" key="2">
    <source>
        <dbReference type="ARBA" id="ARBA00023082"/>
    </source>
</evidence>
<accession>A0ABC8EDE1</accession>
<dbReference type="InterPro" id="IPR000943">
    <property type="entry name" value="RNA_pol_sigma70"/>
</dbReference>
<feature type="domain" description="RNA polymerase sigma-70" evidence="5">
    <location>
        <begin position="30"/>
        <end position="43"/>
    </location>
</feature>
<dbReference type="GO" id="GO:0003677">
    <property type="term" value="F:DNA binding"/>
    <property type="evidence" value="ECO:0007669"/>
    <property type="project" value="UniProtKB-KW"/>
</dbReference>
<dbReference type="Proteomes" id="UP001321763">
    <property type="component" value="Chromosome"/>
</dbReference>
<name>A0ABC8EDE1_CLOTA</name>
<evidence type="ECO:0000256" key="3">
    <source>
        <dbReference type="ARBA" id="ARBA00023125"/>
    </source>
</evidence>
<dbReference type="RefSeq" id="WP_129133136.1">
    <property type="nucleotide sequence ID" value="NZ_AP026818.1"/>
</dbReference>
<dbReference type="PANTHER" id="PTHR30603:SF17">
    <property type="entry name" value="RNA POLYMERASE SIGMA-G FACTOR"/>
    <property type="match status" value="1"/>
</dbReference>
<protein>
    <recommendedName>
        <fullName evidence="5">RNA polymerase sigma-70 domain-containing protein</fullName>
    </recommendedName>
</protein>
<proteinExistence type="predicted"/>
<dbReference type="InterPro" id="IPR013325">
    <property type="entry name" value="RNA_pol_sigma_r2"/>
</dbReference>
<reference evidence="6 7" key="1">
    <citation type="submission" date="2022-09" db="EMBL/GenBank/DDBJ databases">
        <title>complete genome sequences of Clostridium tetani str. KHSU-234311-028 isolated from soil.</title>
        <authorList>
            <person name="Sekizuka T."/>
            <person name="Shitada C."/>
            <person name="Takahashi M."/>
            <person name="Kuroda M."/>
        </authorList>
    </citation>
    <scope>NUCLEOTIDE SEQUENCE [LARGE SCALE GENOMIC DNA]</scope>
    <source>
        <strain evidence="6 7">KHSU-234311-028</strain>
    </source>
</reference>
<keyword evidence="1" id="KW-0805">Transcription regulation</keyword>
<keyword evidence="2" id="KW-0731">Sigma factor</keyword>
<organism evidence="6 7">
    <name type="scientific">Clostridium tetani</name>
    <dbReference type="NCBI Taxonomy" id="1513"/>
    <lineage>
        <taxon>Bacteria</taxon>
        <taxon>Bacillati</taxon>
        <taxon>Bacillota</taxon>
        <taxon>Clostridia</taxon>
        <taxon>Eubacteriales</taxon>
        <taxon>Clostridiaceae</taxon>
        <taxon>Clostridium</taxon>
    </lineage>
</organism>
<dbReference type="Pfam" id="PF08281">
    <property type="entry name" value="Sigma70_r4_2"/>
    <property type="match status" value="1"/>
</dbReference>
<dbReference type="Pfam" id="PF04542">
    <property type="entry name" value="Sigma70_r2"/>
    <property type="match status" value="1"/>
</dbReference>
<dbReference type="InterPro" id="IPR013324">
    <property type="entry name" value="RNA_pol_sigma_r3/r4-like"/>
</dbReference>
<dbReference type="SUPFAM" id="SSF88659">
    <property type="entry name" value="Sigma3 and sigma4 domains of RNA polymerase sigma factors"/>
    <property type="match status" value="1"/>
</dbReference>